<dbReference type="SUPFAM" id="SSF52218">
    <property type="entry name" value="Flavoproteins"/>
    <property type="match status" value="1"/>
</dbReference>
<evidence type="ECO:0000313" key="5">
    <source>
        <dbReference type="Proteomes" id="UP000787625"/>
    </source>
</evidence>
<reference evidence="4" key="1">
    <citation type="journal article" date="2021" name="PeerJ">
        <title>Extensive microbial diversity within the chicken gut microbiome revealed by metagenomics and culture.</title>
        <authorList>
            <person name="Gilroy R."/>
            <person name="Ravi A."/>
            <person name="Getino M."/>
            <person name="Pursley I."/>
            <person name="Horton D.L."/>
            <person name="Alikhan N.F."/>
            <person name="Baker D."/>
            <person name="Gharbi K."/>
            <person name="Hall N."/>
            <person name="Watson M."/>
            <person name="Adriaenssens E.M."/>
            <person name="Foster-Nyarko E."/>
            <person name="Jarju S."/>
            <person name="Secka A."/>
            <person name="Antonio M."/>
            <person name="Oren A."/>
            <person name="Chaudhuri R.R."/>
            <person name="La Ragione R."/>
            <person name="Hildebrand F."/>
            <person name="Pallen M.J."/>
        </authorList>
    </citation>
    <scope>NUCLEOTIDE SEQUENCE</scope>
    <source>
        <strain evidence="4">MalCec1-1739</strain>
    </source>
</reference>
<dbReference type="InterPro" id="IPR051796">
    <property type="entry name" value="ISF_SsuE-like"/>
</dbReference>
<dbReference type="InterPro" id="IPR029039">
    <property type="entry name" value="Flavoprotein-like_sf"/>
</dbReference>
<feature type="domain" description="NADPH-dependent FMN reductase-like" evidence="3">
    <location>
        <begin position="1"/>
        <end position="89"/>
    </location>
</feature>
<dbReference type="Gene3D" id="3.40.50.360">
    <property type="match status" value="1"/>
</dbReference>
<dbReference type="AlphaFoldDB" id="A0A9D2UJR9"/>
<evidence type="ECO:0000313" key="4">
    <source>
        <dbReference type="EMBL" id="HJD53732.1"/>
    </source>
</evidence>
<keyword evidence="1" id="KW-0285">Flavoprotein</keyword>
<keyword evidence="2" id="KW-0288">FMN</keyword>
<dbReference type="Proteomes" id="UP000787625">
    <property type="component" value="Unassembled WGS sequence"/>
</dbReference>
<evidence type="ECO:0000256" key="1">
    <source>
        <dbReference type="ARBA" id="ARBA00022630"/>
    </source>
</evidence>
<dbReference type="GO" id="GO:0016491">
    <property type="term" value="F:oxidoreductase activity"/>
    <property type="evidence" value="ECO:0007669"/>
    <property type="project" value="InterPro"/>
</dbReference>
<feature type="non-terminal residue" evidence="4">
    <location>
        <position position="91"/>
    </location>
</feature>
<evidence type="ECO:0000256" key="2">
    <source>
        <dbReference type="ARBA" id="ARBA00022643"/>
    </source>
</evidence>
<comment type="caution">
    <text evidence="4">The sequence shown here is derived from an EMBL/GenBank/DDBJ whole genome shotgun (WGS) entry which is preliminary data.</text>
</comment>
<dbReference type="EMBL" id="DWUP01000195">
    <property type="protein sequence ID" value="HJD53732.1"/>
    <property type="molecule type" value="Genomic_DNA"/>
</dbReference>
<gene>
    <name evidence="4" type="ORF">IAA93_08430</name>
</gene>
<dbReference type="Pfam" id="PF03358">
    <property type="entry name" value="FMN_red"/>
    <property type="match status" value="1"/>
</dbReference>
<organism evidence="4 5">
    <name type="scientific">Candidatus Avibacteroides avistercoris</name>
    <dbReference type="NCBI Taxonomy" id="2840690"/>
    <lineage>
        <taxon>Bacteria</taxon>
        <taxon>Pseudomonadati</taxon>
        <taxon>Bacteroidota</taxon>
        <taxon>Bacteroidia</taxon>
        <taxon>Bacteroidales</taxon>
        <taxon>Bacteroidaceae</taxon>
        <taxon>Bacteroidaceae incertae sedis</taxon>
        <taxon>Candidatus Avibacteroides</taxon>
    </lineage>
</organism>
<evidence type="ECO:0000259" key="3">
    <source>
        <dbReference type="Pfam" id="PF03358"/>
    </source>
</evidence>
<name>A0A9D2UJR9_9BACT</name>
<sequence length="91" mass="9506">MKVLLINGSPRPNGNTHRALTEVATALNECGIETDIVSIGTHAVQGCIACGKCSSLGHCVFEDQLYTTVRQKAGEADGIVIGSPTYYAGPN</sequence>
<protein>
    <submittedName>
        <fullName evidence="4">Flavodoxin family protein</fullName>
    </submittedName>
</protein>
<dbReference type="PANTHER" id="PTHR43278:SF4">
    <property type="entry name" value="NAD(P)H-DEPENDENT FMN-CONTAINING OXIDOREDUCTASE YWQN-RELATED"/>
    <property type="match status" value="1"/>
</dbReference>
<dbReference type="InterPro" id="IPR005025">
    <property type="entry name" value="FMN_Rdtase-like_dom"/>
</dbReference>
<accession>A0A9D2UJR9</accession>
<reference evidence="4" key="2">
    <citation type="submission" date="2021-04" db="EMBL/GenBank/DDBJ databases">
        <authorList>
            <person name="Gilroy R."/>
        </authorList>
    </citation>
    <scope>NUCLEOTIDE SEQUENCE</scope>
    <source>
        <strain evidence="4">MalCec1-1739</strain>
    </source>
</reference>
<dbReference type="PANTHER" id="PTHR43278">
    <property type="entry name" value="NAD(P)H-DEPENDENT FMN-CONTAINING OXIDOREDUCTASE YWQN-RELATED"/>
    <property type="match status" value="1"/>
</dbReference>
<proteinExistence type="predicted"/>